<dbReference type="Proteomes" id="UP000593571">
    <property type="component" value="Unassembled WGS sequence"/>
</dbReference>
<evidence type="ECO:0000256" key="2">
    <source>
        <dbReference type="SAM" id="Phobius"/>
    </source>
</evidence>
<keyword evidence="4" id="KW-1185">Reference proteome</keyword>
<evidence type="ECO:0000256" key="1">
    <source>
        <dbReference type="SAM" id="MobiDB-lite"/>
    </source>
</evidence>
<feature type="transmembrane region" description="Helical" evidence="2">
    <location>
        <begin position="12"/>
        <end position="32"/>
    </location>
</feature>
<protein>
    <submittedName>
        <fullName evidence="3">Uncharacterized protein</fullName>
    </submittedName>
</protein>
<feature type="compositionally biased region" description="Basic and acidic residues" evidence="1">
    <location>
        <begin position="101"/>
        <end position="120"/>
    </location>
</feature>
<feature type="region of interest" description="Disordered" evidence="1">
    <location>
        <begin position="73"/>
        <end position="148"/>
    </location>
</feature>
<keyword evidence="2" id="KW-1133">Transmembrane helix</keyword>
<evidence type="ECO:0000313" key="4">
    <source>
        <dbReference type="Proteomes" id="UP000593571"/>
    </source>
</evidence>
<evidence type="ECO:0000313" key="3">
    <source>
        <dbReference type="EMBL" id="KAF6496143.1"/>
    </source>
</evidence>
<name>A0A7J8JGW7_ROUAE</name>
<organism evidence="3 4">
    <name type="scientific">Rousettus aegyptiacus</name>
    <name type="common">Egyptian fruit bat</name>
    <name type="synonym">Pteropus aegyptiacus</name>
    <dbReference type="NCBI Taxonomy" id="9407"/>
    <lineage>
        <taxon>Eukaryota</taxon>
        <taxon>Metazoa</taxon>
        <taxon>Chordata</taxon>
        <taxon>Craniata</taxon>
        <taxon>Vertebrata</taxon>
        <taxon>Euteleostomi</taxon>
        <taxon>Mammalia</taxon>
        <taxon>Eutheria</taxon>
        <taxon>Laurasiatheria</taxon>
        <taxon>Chiroptera</taxon>
        <taxon>Yinpterochiroptera</taxon>
        <taxon>Pteropodoidea</taxon>
        <taxon>Pteropodidae</taxon>
        <taxon>Rousettinae</taxon>
        <taxon>Rousettus</taxon>
    </lineage>
</organism>
<dbReference type="EMBL" id="JACASE010000002">
    <property type="protein sequence ID" value="KAF6496143.1"/>
    <property type="molecule type" value="Genomic_DNA"/>
</dbReference>
<gene>
    <name evidence="3" type="ORF">HJG63_010372</name>
</gene>
<sequence>MVLGLWHQRERLFKALYVVQIFILAGVLYYYVQRSVGKTAPAHEVAGESSQPVGETLRPVWGPMNKCYPVTAQRRRIKSGKKAAPEQAMTPKATGRLSDTAPKEEADSLSQDDRKARSPRLEAASPIRSGEGVAEEEATGIPGWTGDEKAQKESAVYLEASGVESKEERPGGWVSQLLRKLRLGWFPASDVPKTPSHE</sequence>
<keyword evidence="2" id="KW-0472">Membrane</keyword>
<keyword evidence="2" id="KW-0812">Transmembrane</keyword>
<accession>A0A7J8JGW7</accession>
<comment type="caution">
    <text evidence="3">The sequence shown here is derived from an EMBL/GenBank/DDBJ whole genome shotgun (WGS) entry which is preliminary data.</text>
</comment>
<reference evidence="3 4" key="1">
    <citation type="journal article" date="2020" name="Nature">
        <title>Six reference-quality genomes reveal evolution of bat adaptations.</title>
        <authorList>
            <person name="Jebb D."/>
            <person name="Huang Z."/>
            <person name="Pippel M."/>
            <person name="Hughes G.M."/>
            <person name="Lavrichenko K."/>
            <person name="Devanna P."/>
            <person name="Winkler S."/>
            <person name="Jermiin L.S."/>
            <person name="Skirmuntt E.C."/>
            <person name="Katzourakis A."/>
            <person name="Burkitt-Gray L."/>
            <person name="Ray D.A."/>
            <person name="Sullivan K.A.M."/>
            <person name="Roscito J.G."/>
            <person name="Kirilenko B.M."/>
            <person name="Davalos L.M."/>
            <person name="Corthals A.P."/>
            <person name="Power M.L."/>
            <person name="Jones G."/>
            <person name="Ransome R.D."/>
            <person name="Dechmann D.K.N."/>
            <person name="Locatelli A.G."/>
            <person name="Puechmaille S.J."/>
            <person name="Fedrigo O."/>
            <person name="Jarvis E.D."/>
            <person name="Hiller M."/>
            <person name="Vernes S.C."/>
            <person name="Myers E.W."/>
            <person name="Teeling E.C."/>
        </authorList>
    </citation>
    <scope>NUCLEOTIDE SEQUENCE [LARGE SCALE GENOMIC DNA]</scope>
    <source>
        <strain evidence="3">MRouAeg1</strain>
        <tissue evidence="3">Muscle</tissue>
    </source>
</reference>
<proteinExistence type="predicted"/>
<dbReference type="AlphaFoldDB" id="A0A7J8JGW7"/>